<proteinExistence type="inferred from homology"/>
<evidence type="ECO:0000313" key="10">
    <source>
        <dbReference type="Proteomes" id="UP001501480"/>
    </source>
</evidence>
<accession>A0ABN2VQR7</accession>
<evidence type="ECO:0000256" key="4">
    <source>
        <dbReference type="ARBA" id="ARBA00023235"/>
    </source>
</evidence>
<reference evidence="9 10" key="1">
    <citation type="journal article" date="2019" name="Int. J. Syst. Evol. Microbiol.">
        <title>The Global Catalogue of Microorganisms (GCM) 10K type strain sequencing project: providing services to taxonomists for standard genome sequencing and annotation.</title>
        <authorList>
            <consortium name="The Broad Institute Genomics Platform"/>
            <consortium name="The Broad Institute Genome Sequencing Center for Infectious Disease"/>
            <person name="Wu L."/>
            <person name="Ma J."/>
        </authorList>
    </citation>
    <scope>NUCLEOTIDE SEQUENCE [LARGE SCALE GENOMIC DNA]</scope>
    <source>
        <strain evidence="9 10">JCM 15749</strain>
    </source>
</reference>
<dbReference type="RefSeq" id="WP_344323172.1">
    <property type="nucleotide sequence ID" value="NZ_BAAAPY010000001.1"/>
</dbReference>
<dbReference type="Proteomes" id="UP001501480">
    <property type="component" value="Unassembled WGS sequence"/>
</dbReference>
<keyword evidence="7" id="KW-0732">Signal</keyword>
<evidence type="ECO:0000256" key="1">
    <source>
        <dbReference type="ARBA" id="ARBA00000971"/>
    </source>
</evidence>
<evidence type="ECO:0000313" key="9">
    <source>
        <dbReference type="EMBL" id="GAA2069163.1"/>
    </source>
</evidence>
<protein>
    <recommendedName>
        <fullName evidence="6">Peptidyl-prolyl cis-trans isomerase</fullName>
        <ecNumber evidence="6">5.2.1.8</ecNumber>
    </recommendedName>
</protein>
<dbReference type="PANTHER" id="PTHR43811:SF19">
    <property type="entry name" value="39 KDA FK506-BINDING NUCLEAR PROTEIN"/>
    <property type="match status" value="1"/>
</dbReference>
<evidence type="ECO:0000256" key="6">
    <source>
        <dbReference type="RuleBase" id="RU003915"/>
    </source>
</evidence>
<dbReference type="SUPFAM" id="SSF54534">
    <property type="entry name" value="FKBP-like"/>
    <property type="match status" value="2"/>
</dbReference>
<keyword evidence="10" id="KW-1185">Reference proteome</keyword>
<dbReference type="InterPro" id="IPR001179">
    <property type="entry name" value="PPIase_FKBP_dom"/>
</dbReference>
<evidence type="ECO:0000256" key="7">
    <source>
        <dbReference type="SAM" id="SignalP"/>
    </source>
</evidence>
<keyword evidence="4 5" id="KW-0413">Isomerase</keyword>
<dbReference type="EC" id="5.2.1.8" evidence="6"/>
<dbReference type="Gene3D" id="3.10.50.40">
    <property type="match status" value="2"/>
</dbReference>
<evidence type="ECO:0000256" key="2">
    <source>
        <dbReference type="ARBA" id="ARBA00006577"/>
    </source>
</evidence>
<name>A0ABN2VQR7_9ACTN</name>
<dbReference type="InterPro" id="IPR046357">
    <property type="entry name" value="PPIase_dom_sf"/>
</dbReference>
<dbReference type="GO" id="GO:0016853">
    <property type="term" value="F:isomerase activity"/>
    <property type="evidence" value="ECO:0007669"/>
    <property type="project" value="UniProtKB-KW"/>
</dbReference>
<comment type="caution">
    <text evidence="9">The sequence shown here is derived from an EMBL/GenBank/DDBJ whole genome shotgun (WGS) entry which is preliminary data.</text>
</comment>
<gene>
    <name evidence="9" type="ORF">GCM10009821_01740</name>
</gene>
<dbReference type="Pfam" id="PF00254">
    <property type="entry name" value="FKBP_C"/>
    <property type="match status" value="2"/>
</dbReference>
<evidence type="ECO:0000256" key="3">
    <source>
        <dbReference type="ARBA" id="ARBA00023110"/>
    </source>
</evidence>
<dbReference type="PROSITE" id="PS50059">
    <property type="entry name" value="FKBP_PPIASE"/>
    <property type="match status" value="2"/>
</dbReference>
<dbReference type="PANTHER" id="PTHR43811">
    <property type="entry name" value="FKBP-TYPE PEPTIDYL-PROLYL CIS-TRANS ISOMERASE FKPA"/>
    <property type="match status" value="1"/>
</dbReference>
<comment type="similarity">
    <text evidence="2 6">Belongs to the FKBP-type PPIase family.</text>
</comment>
<evidence type="ECO:0000259" key="8">
    <source>
        <dbReference type="PROSITE" id="PS50059"/>
    </source>
</evidence>
<feature type="chain" id="PRO_5047395787" description="Peptidyl-prolyl cis-trans isomerase" evidence="7">
    <location>
        <begin position="20"/>
        <end position="299"/>
    </location>
</feature>
<organism evidence="9 10">
    <name type="scientific">Aeromicrobium halocynthiae</name>
    <dbReference type="NCBI Taxonomy" id="560557"/>
    <lineage>
        <taxon>Bacteria</taxon>
        <taxon>Bacillati</taxon>
        <taxon>Actinomycetota</taxon>
        <taxon>Actinomycetes</taxon>
        <taxon>Propionibacteriales</taxon>
        <taxon>Nocardioidaceae</taxon>
        <taxon>Aeromicrobium</taxon>
    </lineage>
</organism>
<dbReference type="PROSITE" id="PS51257">
    <property type="entry name" value="PROKAR_LIPOPROTEIN"/>
    <property type="match status" value="1"/>
</dbReference>
<keyword evidence="3 5" id="KW-0697">Rotamase</keyword>
<feature type="domain" description="PPIase FKBP-type" evidence="8">
    <location>
        <begin position="65"/>
        <end position="154"/>
    </location>
</feature>
<evidence type="ECO:0000256" key="5">
    <source>
        <dbReference type="PROSITE-ProRule" id="PRU00277"/>
    </source>
</evidence>
<comment type="catalytic activity">
    <reaction evidence="1 5 6">
        <text>[protein]-peptidylproline (omega=180) = [protein]-peptidylproline (omega=0)</text>
        <dbReference type="Rhea" id="RHEA:16237"/>
        <dbReference type="Rhea" id="RHEA-COMP:10747"/>
        <dbReference type="Rhea" id="RHEA-COMP:10748"/>
        <dbReference type="ChEBI" id="CHEBI:83833"/>
        <dbReference type="ChEBI" id="CHEBI:83834"/>
        <dbReference type="EC" id="5.2.1.8"/>
    </reaction>
</comment>
<feature type="signal peptide" evidence="7">
    <location>
        <begin position="1"/>
        <end position="19"/>
    </location>
</feature>
<dbReference type="EMBL" id="BAAAPY010000001">
    <property type="protein sequence ID" value="GAA2069163.1"/>
    <property type="molecule type" value="Genomic_DNA"/>
</dbReference>
<feature type="domain" description="PPIase FKBP-type" evidence="8">
    <location>
        <begin position="211"/>
        <end position="299"/>
    </location>
</feature>
<sequence>MRRLLALCLTSVLVLSACGGDSGALDDIEVSGGSNPTLDVPEGFTTAETETRVVSEGDGDEVAEGDSVKVNYLAVNGRTNEEFDNSYAGSQPVTFTLQDDSALQGFIKGLTGQSIGSRVLVAIPPDDGFGGAQEQLGIEGDDTMVFLFDLVAKVPAEASGEAEDLPDSVPQIVLEDGEPTGFESGDDVTADPSGPAAYVAIKGEGEPVEEGASVTAHYVGQVYPDGEVFDGSWQRGAPSTFSLEQVIACWRDLVPGQTLGSRVVLVCPADSAYGDEPPEGSAIGAGDTLVFAIDLLDAS</sequence>